<comment type="caution">
    <text evidence="2">The sequence shown here is derived from an EMBL/GenBank/DDBJ whole genome shotgun (WGS) entry which is preliminary data.</text>
</comment>
<evidence type="ECO:0000256" key="1">
    <source>
        <dbReference type="SAM" id="MobiDB-lite"/>
    </source>
</evidence>
<evidence type="ECO:0000313" key="2">
    <source>
        <dbReference type="EMBL" id="MCD9640067.1"/>
    </source>
</evidence>
<organism evidence="2 3">
    <name type="scientific">Datura stramonium</name>
    <name type="common">Jimsonweed</name>
    <name type="synonym">Common thornapple</name>
    <dbReference type="NCBI Taxonomy" id="4076"/>
    <lineage>
        <taxon>Eukaryota</taxon>
        <taxon>Viridiplantae</taxon>
        <taxon>Streptophyta</taxon>
        <taxon>Embryophyta</taxon>
        <taxon>Tracheophyta</taxon>
        <taxon>Spermatophyta</taxon>
        <taxon>Magnoliopsida</taxon>
        <taxon>eudicotyledons</taxon>
        <taxon>Gunneridae</taxon>
        <taxon>Pentapetalae</taxon>
        <taxon>asterids</taxon>
        <taxon>lamiids</taxon>
        <taxon>Solanales</taxon>
        <taxon>Solanaceae</taxon>
        <taxon>Solanoideae</taxon>
        <taxon>Datureae</taxon>
        <taxon>Datura</taxon>
    </lineage>
</organism>
<feature type="region of interest" description="Disordered" evidence="1">
    <location>
        <begin position="40"/>
        <end position="70"/>
    </location>
</feature>
<dbReference type="EMBL" id="JACEIK010003043">
    <property type="protein sequence ID" value="MCD9640067.1"/>
    <property type="molecule type" value="Genomic_DNA"/>
</dbReference>
<reference evidence="2 3" key="1">
    <citation type="journal article" date="2021" name="BMC Genomics">
        <title>Datura genome reveals duplications of psychoactive alkaloid biosynthetic genes and high mutation rate following tissue culture.</title>
        <authorList>
            <person name="Rajewski A."/>
            <person name="Carter-House D."/>
            <person name="Stajich J."/>
            <person name="Litt A."/>
        </authorList>
    </citation>
    <scope>NUCLEOTIDE SEQUENCE [LARGE SCALE GENOMIC DNA]</scope>
    <source>
        <strain evidence="2">AR-01</strain>
    </source>
</reference>
<name>A0ABS8UZ86_DATST</name>
<evidence type="ECO:0000313" key="3">
    <source>
        <dbReference type="Proteomes" id="UP000823775"/>
    </source>
</evidence>
<gene>
    <name evidence="2" type="ORF">HAX54_025095</name>
</gene>
<keyword evidence="3" id="KW-1185">Reference proteome</keyword>
<protein>
    <submittedName>
        <fullName evidence="2">Uncharacterized protein</fullName>
    </submittedName>
</protein>
<proteinExistence type="predicted"/>
<feature type="non-terminal residue" evidence="2">
    <location>
        <position position="70"/>
    </location>
</feature>
<sequence length="70" mass="8178">MVVKGKKWRRKRVRVWRQFEGSSEIMEARLWCATVKGRGRQLEDEEERGGGRRAVVDEEGDREEVGGMQT</sequence>
<dbReference type="Proteomes" id="UP000823775">
    <property type="component" value="Unassembled WGS sequence"/>
</dbReference>
<accession>A0ABS8UZ86</accession>